<evidence type="ECO:0000256" key="2">
    <source>
        <dbReference type="ARBA" id="ARBA00023125"/>
    </source>
</evidence>
<evidence type="ECO:0000259" key="5">
    <source>
        <dbReference type="PROSITE" id="PS51898"/>
    </source>
</evidence>
<evidence type="ECO:0000256" key="1">
    <source>
        <dbReference type="ARBA" id="ARBA00022908"/>
    </source>
</evidence>
<dbReference type="Pfam" id="PF00589">
    <property type="entry name" value="Phage_integrase"/>
    <property type="match status" value="1"/>
</dbReference>
<dbReference type="Gene3D" id="1.10.443.10">
    <property type="entry name" value="Intergrase catalytic core"/>
    <property type="match status" value="1"/>
</dbReference>
<dbReference type="InterPro" id="IPR011010">
    <property type="entry name" value="DNA_brk_join_enz"/>
</dbReference>
<dbReference type="GO" id="GO:0006310">
    <property type="term" value="P:DNA recombination"/>
    <property type="evidence" value="ECO:0007669"/>
    <property type="project" value="UniProtKB-KW"/>
</dbReference>
<dbReference type="InterPro" id="IPR044068">
    <property type="entry name" value="CB"/>
</dbReference>
<dbReference type="InterPro" id="IPR002104">
    <property type="entry name" value="Integrase_catalytic"/>
</dbReference>
<dbReference type="Proteomes" id="UP000241206">
    <property type="component" value="Unassembled WGS sequence"/>
</dbReference>
<dbReference type="RefSeq" id="WP_067182629.1">
    <property type="nucleotide sequence ID" value="NZ_PHHF01000031.1"/>
</dbReference>
<name>A0A2T4I4R5_9SPHN</name>
<keyword evidence="1" id="KW-0229">DNA integration</keyword>
<dbReference type="PROSITE" id="PS51898">
    <property type="entry name" value="TYR_RECOMBINASE"/>
    <property type="match status" value="1"/>
</dbReference>
<dbReference type="PANTHER" id="PTHR30349">
    <property type="entry name" value="PHAGE INTEGRASE-RELATED"/>
    <property type="match status" value="1"/>
</dbReference>
<accession>A0A2T4I4R5</accession>
<dbReference type="SUPFAM" id="SSF56349">
    <property type="entry name" value="DNA breaking-rejoining enzymes"/>
    <property type="match status" value="1"/>
</dbReference>
<dbReference type="InterPro" id="IPR013762">
    <property type="entry name" value="Integrase-like_cat_sf"/>
</dbReference>
<dbReference type="InterPro" id="IPR050090">
    <property type="entry name" value="Tyrosine_recombinase_XerCD"/>
</dbReference>
<sequence length="515" mass="58505">MRTRSSLPFRAAPLRVEDPPRHDTLLTAFLSSLSLDERSACAVLFGAAARHFLHWLELHGIAVRTIDDRAVRRFEKHRCRCHRYSAQQPVYKADMAARVRRFVRFLEDQGYVEVDDGIDDLPRHLADYFDAINSLQLAQGPAQSYRSEAEHVVAWLRIARRRWADIDDTIIDQYAVHDCRCPVWRKRGKLVTTGTKRRRRCARHFVEFLRGRGVIPSVEPVVDDNPHMAAYLTWLKQHRGATDETIRRYRTDITRLMPMLGEPSKWDAAALRRAFQRRSKETPGSASLLVTIMRSYIRFLIVQGECRPALLHAIPSVQRYRLSALPRHVDPATIEKIIAACPTDRPVEVRDKAIILLLARLGLRAGDVRDMRLDDIDWRGGYIRVKGKTRRPDRLPLPQDVGDAILAYLAAARPKAVEEHLFLRVQAPFRPFSSSAEIAGIVARTHERGGIEGVPTGSHIFRHSLATNLLRTGAGLESVGTILRHSSPETTAIYAKVDLPMLMKIAQPWPGDLPC</sequence>
<keyword evidence="3" id="KW-0233">DNA recombination</keyword>
<dbReference type="EMBL" id="PHHF01000031">
    <property type="protein sequence ID" value="PTD24607.1"/>
    <property type="molecule type" value="Genomic_DNA"/>
</dbReference>
<keyword evidence="2 4" id="KW-0238">DNA-binding</keyword>
<comment type="caution">
    <text evidence="7">The sequence shown here is derived from an EMBL/GenBank/DDBJ whole genome shotgun (WGS) entry which is preliminary data.</text>
</comment>
<protein>
    <submittedName>
        <fullName evidence="7">Integrase</fullName>
    </submittedName>
</protein>
<proteinExistence type="predicted"/>
<evidence type="ECO:0000256" key="3">
    <source>
        <dbReference type="ARBA" id="ARBA00023172"/>
    </source>
</evidence>
<evidence type="ECO:0000259" key="6">
    <source>
        <dbReference type="PROSITE" id="PS51900"/>
    </source>
</evidence>
<gene>
    <name evidence="7" type="ORF">CV103_07240</name>
</gene>
<feature type="domain" description="Tyr recombinase" evidence="5">
    <location>
        <begin position="324"/>
        <end position="507"/>
    </location>
</feature>
<dbReference type="GO" id="GO:0015074">
    <property type="term" value="P:DNA integration"/>
    <property type="evidence" value="ECO:0007669"/>
    <property type="project" value="UniProtKB-KW"/>
</dbReference>
<dbReference type="PROSITE" id="PS51900">
    <property type="entry name" value="CB"/>
    <property type="match status" value="1"/>
</dbReference>
<keyword evidence="8" id="KW-1185">Reference proteome</keyword>
<reference evidence="7 8" key="1">
    <citation type="submission" date="2017-11" db="EMBL/GenBank/DDBJ databases">
        <title>Sphingomonas oleivorans sp. nov., isolated from oil-contaminated soil.</title>
        <authorList>
            <person name="Wang L."/>
            <person name="Chen L."/>
        </authorList>
    </citation>
    <scope>NUCLEOTIDE SEQUENCE [LARGE SCALE GENOMIC DNA]</scope>
    <source>
        <strain evidence="7 8">K101</strain>
    </source>
</reference>
<organism evidence="7 8">
    <name type="scientific">Edaphosphingomonas fennica</name>
    <dbReference type="NCBI Taxonomy" id="114404"/>
    <lineage>
        <taxon>Bacteria</taxon>
        <taxon>Pseudomonadati</taxon>
        <taxon>Pseudomonadota</taxon>
        <taxon>Alphaproteobacteria</taxon>
        <taxon>Sphingomonadales</taxon>
        <taxon>Rhizorhabdaceae</taxon>
        <taxon>Edaphosphingomonas</taxon>
    </lineage>
</organism>
<dbReference type="AlphaFoldDB" id="A0A2T4I4R5"/>
<dbReference type="PANTHER" id="PTHR30349:SF90">
    <property type="entry name" value="TYROSINE RECOMBINASE XERD"/>
    <property type="match status" value="1"/>
</dbReference>
<evidence type="ECO:0000313" key="7">
    <source>
        <dbReference type="EMBL" id="PTD24607.1"/>
    </source>
</evidence>
<feature type="domain" description="Core-binding (CB)" evidence="6">
    <location>
        <begin position="222"/>
        <end position="301"/>
    </location>
</feature>
<evidence type="ECO:0000256" key="4">
    <source>
        <dbReference type="PROSITE-ProRule" id="PRU01248"/>
    </source>
</evidence>
<dbReference type="GO" id="GO:0003677">
    <property type="term" value="F:DNA binding"/>
    <property type="evidence" value="ECO:0007669"/>
    <property type="project" value="UniProtKB-UniRule"/>
</dbReference>
<evidence type="ECO:0000313" key="8">
    <source>
        <dbReference type="Proteomes" id="UP000241206"/>
    </source>
</evidence>